<accession>A0A072ULK2</accession>
<dbReference type="EMBL" id="CM001220">
    <property type="protein sequence ID" value="KEH30266.1"/>
    <property type="molecule type" value="Genomic_DNA"/>
</dbReference>
<dbReference type="Proteomes" id="UP000002051">
    <property type="component" value="Chromosome 4"/>
</dbReference>
<dbReference type="EnsemblPlants" id="KEH30266">
    <property type="protein sequence ID" value="KEH30266"/>
    <property type="gene ID" value="MTR_4g066090"/>
</dbReference>
<evidence type="ECO:0000313" key="1">
    <source>
        <dbReference type="EMBL" id="KEH30266.1"/>
    </source>
</evidence>
<organism evidence="1 3">
    <name type="scientific">Medicago truncatula</name>
    <name type="common">Barrel medic</name>
    <name type="synonym">Medicago tribuloides</name>
    <dbReference type="NCBI Taxonomy" id="3880"/>
    <lineage>
        <taxon>Eukaryota</taxon>
        <taxon>Viridiplantae</taxon>
        <taxon>Streptophyta</taxon>
        <taxon>Embryophyta</taxon>
        <taxon>Tracheophyta</taxon>
        <taxon>Spermatophyta</taxon>
        <taxon>Magnoliopsida</taxon>
        <taxon>eudicotyledons</taxon>
        <taxon>Gunneridae</taxon>
        <taxon>Pentapetalae</taxon>
        <taxon>rosids</taxon>
        <taxon>fabids</taxon>
        <taxon>Fabales</taxon>
        <taxon>Fabaceae</taxon>
        <taxon>Papilionoideae</taxon>
        <taxon>50 kb inversion clade</taxon>
        <taxon>NPAAA clade</taxon>
        <taxon>Hologalegina</taxon>
        <taxon>IRL clade</taxon>
        <taxon>Trifolieae</taxon>
        <taxon>Medicago</taxon>
    </lineage>
</organism>
<gene>
    <name evidence="1" type="ordered locus">MTR_4g066090</name>
</gene>
<dbReference type="HOGENOM" id="CLU_069925_0_1_1"/>
<reference evidence="1 3" key="2">
    <citation type="journal article" date="2014" name="BMC Genomics">
        <title>An improved genome release (version Mt4.0) for the model legume Medicago truncatula.</title>
        <authorList>
            <person name="Tang H."/>
            <person name="Krishnakumar V."/>
            <person name="Bidwell S."/>
            <person name="Rosen B."/>
            <person name="Chan A."/>
            <person name="Zhou S."/>
            <person name="Gentzbittel L."/>
            <person name="Childs K.L."/>
            <person name="Yandell M."/>
            <person name="Gundlach H."/>
            <person name="Mayer K.F."/>
            <person name="Schwartz D.C."/>
            <person name="Town C.D."/>
        </authorList>
    </citation>
    <scope>GENOME REANNOTATION</scope>
    <source>
        <strain evidence="1">A17</strain>
        <strain evidence="2 3">cv. Jemalong A17</strain>
    </source>
</reference>
<protein>
    <submittedName>
        <fullName evidence="1 2">Uncharacterized protein</fullName>
    </submittedName>
</protein>
<reference evidence="1 3" key="1">
    <citation type="journal article" date="2011" name="Nature">
        <title>The Medicago genome provides insight into the evolution of rhizobial symbioses.</title>
        <authorList>
            <person name="Young N.D."/>
            <person name="Debelle F."/>
            <person name="Oldroyd G.E."/>
            <person name="Geurts R."/>
            <person name="Cannon S.B."/>
            <person name="Udvardi M.K."/>
            <person name="Benedito V.A."/>
            <person name="Mayer K.F."/>
            <person name="Gouzy J."/>
            <person name="Schoof H."/>
            <person name="Van de Peer Y."/>
            <person name="Proost S."/>
            <person name="Cook D.R."/>
            <person name="Meyers B.C."/>
            <person name="Spannagl M."/>
            <person name="Cheung F."/>
            <person name="De Mita S."/>
            <person name="Krishnakumar V."/>
            <person name="Gundlach H."/>
            <person name="Zhou S."/>
            <person name="Mudge J."/>
            <person name="Bharti A.K."/>
            <person name="Murray J.D."/>
            <person name="Naoumkina M.A."/>
            <person name="Rosen B."/>
            <person name="Silverstein K.A."/>
            <person name="Tang H."/>
            <person name="Rombauts S."/>
            <person name="Zhao P.X."/>
            <person name="Zhou P."/>
            <person name="Barbe V."/>
            <person name="Bardou P."/>
            <person name="Bechner M."/>
            <person name="Bellec A."/>
            <person name="Berger A."/>
            <person name="Berges H."/>
            <person name="Bidwell S."/>
            <person name="Bisseling T."/>
            <person name="Choisne N."/>
            <person name="Couloux A."/>
            <person name="Denny R."/>
            <person name="Deshpande S."/>
            <person name="Dai X."/>
            <person name="Doyle J.J."/>
            <person name="Dudez A.M."/>
            <person name="Farmer A.D."/>
            <person name="Fouteau S."/>
            <person name="Franken C."/>
            <person name="Gibelin C."/>
            <person name="Gish J."/>
            <person name="Goldstein S."/>
            <person name="Gonzalez A.J."/>
            <person name="Green P.J."/>
            <person name="Hallab A."/>
            <person name="Hartog M."/>
            <person name="Hua A."/>
            <person name="Humphray S.J."/>
            <person name="Jeong D.H."/>
            <person name="Jing Y."/>
            <person name="Jocker A."/>
            <person name="Kenton S.M."/>
            <person name="Kim D.J."/>
            <person name="Klee K."/>
            <person name="Lai H."/>
            <person name="Lang C."/>
            <person name="Lin S."/>
            <person name="Macmil S.L."/>
            <person name="Magdelenat G."/>
            <person name="Matthews L."/>
            <person name="McCorrison J."/>
            <person name="Monaghan E.L."/>
            <person name="Mun J.H."/>
            <person name="Najar F.Z."/>
            <person name="Nicholson C."/>
            <person name="Noirot C."/>
            <person name="O'Bleness M."/>
            <person name="Paule C.R."/>
            <person name="Poulain J."/>
            <person name="Prion F."/>
            <person name="Qin B."/>
            <person name="Qu C."/>
            <person name="Retzel E.F."/>
            <person name="Riddle C."/>
            <person name="Sallet E."/>
            <person name="Samain S."/>
            <person name="Samson N."/>
            <person name="Sanders I."/>
            <person name="Saurat O."/>
            <person name="Scarpelli C."/>
            <person name="Schiex T."/>
            <person name="Segurens B."/>
            <person name="Severin A.J."/>
            <person name="Sherrier D.J."/>
            <person name="Shi R."/>
            <person name="Sims S."/>
            <person name="Singer S.R."/>
            <person name="Sinharoy S."/>
            <person name="Sterck L."/>
            <person name="Viollet A."/>
            <person name="Wang B.B."/>
            <person name="Wang K."/>
            <person name="Wang M."/>
            <person name="Wang X."/>
            <person name="Warfsmann J."/>
            <person name="Weissenbach J."/>
            <person name="White D.D."/>
            <person name="White J.D."/>
            <person name="Wiley G.B."/>
            <person name="Wincker P."/>
            <person name="Xing Y."/>
            <person name="Yang L."/>
            <person name="Yao Z."/>
            <person name="Ying F."/>
            <person name="Zhai J."/>
            <person name="Zhou L."/>
            <person name="Zuber A."/>
            <person name="Denarie J."/>
            <person name="Dixon R.A."/>
            <person name="May G.D."/>
            <person name="Schwartz D.C."/>
            <person name="Rogers J."/>
            <person name="Quetier F."/>
            <person name="Town C.D."/>
            <person name="Roe B.A."/>
        </authorList>
    </citation>
    <scope>NUCLEOTIDE SEQUENCE [LARGE SCALE GENOMIC DNA]</scope>
    <source>
        <strain evidence="1">A17</strain>
        <strain evidence="2 3">cv. Jemalong A17</strain>
    </source>
</reference>
<evidence type="ECO:0000313" key="3">
    <source>
        <dbReference type="Proteomes" id="UP000002051"/>
    </source>
</evidence>
<proteinExistence type="predicted"/>
<reference evidence="2" key="3">
    <citation type="submission" date="2015-04" db="UniProtKB">
        <authorList>
            <consortium name="EnsemblPlants"/>
        </authorList>
    </citation>
    <scope>IDENTIFICATION</scope>
    <source>
        <strain evidence="2">cv. Jemalong A17</strain>
    </source>
</reference>
<keyword evidence="3" id="KW-1185">Reference proteome</keyword>
<dbReference type="AlphaFoldDB" id="A0A072ULK2"/>
<sequence>MKQVSTLIKRQKSNIVVVENVLDDGVELKPAIIEVFIDVKPIIEASVDVKPSIEAKPIDVSKLRDNEMCGYFEKKTNEWWLAILNGVRNHELEPRSDCHLLAGRLREEGKKRVVDVTKSLALPRNILTNLKEKNKESMTNIKCVCNARSRWQSL</sequence>
<name>A0A072ULK2_MEDTR</name>
<evidence type="ECO:0000313" key="2">
    <source>
        <dbReference type="EnsemblPlants" id="KEH30266"/>
    </source>
</evidence>